<feature type="site" description="Transition state stabilizer" evidence="14">
    <location>
        <position position="314"/>
    </location>
</feature>
<dbReference type="FunFam" id="3.20.20.80:FF:000120">
    <property type="entry name" value="Alpha-amylase A"/>
    <property type="match status" value="1"/>
</dbReference>
<dbReference type="SUPFAM" id="SSF51445">
    <property type="entry name" value="(Trans)glycosidases"/>
    <property type="match status" value="1"/>
</dbReference>
<feature type="binding site" evidence="15">
    <location>
        <position position="227"/>
    </location>
    <ligand>
        <name>Ca(2+)</name>
        <dbReference type="ChEBI" id="CHEBI:29108"/>
        <label>1</label>
    </ligand>
</feature>
<feature type="binding site" evidence="17">
    <location>
        <position position="361"/>
    </location>
    <ligand>
        <name>substrate</name>
    </ligand>
</feature>
<dbReference type="GO" id="GO:0005509">
    <property type="term" value="F:calcium ion binding"/>
    <property type="evidence" value="ECO:0007669"/>
    <property type="project" value="InterPro"/>
</dbReference>
<feature type="domain" description="Glycosyl hydrolase family 13 catalytic" evidence="19">
    <location>
        <begin position="31"/>
        <end position="386"/>
    </location>
</feature>
<feature type="disulfide bond" evidence="16">
    <location>
        <begin position="257"/>
        <end position="300"/>
    </location>
</feature>
<evidence type="ECO:0000256" key="14">
    <source>
        <dbReference type="PIRSR" id="PIRSR001024-2"/>
    </source>
</evidence>
<dbReference type="Pfam" id="PF00128">
    <property type="entry name" value="Alpha-amylase"/>
    <property type="match status" value="1"/>
</dbReference>
<comment type="catalytic activity">
    <reaction evidence="1">
        <text>Endohydrolysis of (1-&gt;4)-alpha-D-glucosidic linkages in polysaccharides containing three or more (1-&gt;4)-alpha-linked D-glucose units.</text>
        <dbReference type="EC" id="3.2.1.1"/>
    </reaction>
</comment>
<keyword evidence="8 15" id="KW-0106">Calcium</keyword>
<comment type="cofactor">
    <cofactor evidence="2">
        <name>Ca(2+)</name>
        <dbReference type="ChEBI" id="CHEBI:29108"/>
    </cofactor>
</comment>
<feature type="binding site" evidence="17">
    <location>
        <position position="251"/>
    </location>
    <ligand>
        <name>substrate</name>
    </ligand>
</feature>
<sequence length="488" mass="52667">MRKSGLLSALAYLSTARAATPEEWRARSIYQIITDRFARPGGDISSPCNTKDQVYCGGTYQGIIDRLDYIQGMGIDSIWISPITAQIAENTPSGSSYHGYWQSNLYELNSLFGSAEELNALAAELHARNMYLMVDVVVNHNGWAGEASSVDYSQFVPFNSKDQYNEPCDIDYDDQSSIEDCWLVTTGTSLPDLKTSDPGVAEVFNSWITGLVSNYSVDGLRIDTVKHVEKEFFPAFVEAAGVYSIGEILDGDPAYTCPYQDYMPGVLNYPVYYPLLETFQATTGSMGRLIEGMNGVSQACADPSLLGTFSENHDTPRFASYTDDIALAQNVLAFNVLADGIPIIYAGQEQHYSGGNDPDNREAVWLSGFPTDAPLYQLIASANKLRTFAAANEPEYITTLTSVLSNDEHTVAMKKGNVVTVLTNVGANGGDASITVEGTGYTGEVMDVISCEPQAVEGGNLAVTLSGGAPKVFYPVEALAGSGLCETT</sequence>
<feature type="binding site" evidence="15">
    <location>
        <position position="247"/>
    </location>
    <ligand>
        <name>Ca(2+)</name>
        <dbReference type="ChEBI" id="CHEBI:29108"/>
        <label>2</label>
    </ligand>
</feature>
<keyword evidence="10" id="KW-0325">Glycoprotein</keyword>
<dbReference type="CDD" id="cd11319">
    <property type="entry name" value="AmyAc_euk_AmyA"/>
    <property type="match status" value="1"/>
</dbReference>
<keyword evidence="11" id="KW-0119">Carbohydrate metabolism</keyword>
<evidence type="ECO:0000256" key="10">
    <source>
        <dbReference type="ARBA" id="ARBA00023180"/>
    </source>
</evidence>
<comment type="similarity">
    <text evidence="3">Belongs to the glycosyl hydrolase 13 family.</text>
</comment>
<feature type="active site" description="Nucleophile" evidence="13">
    <location>
        <position position="223"/>
    </location>
</feature>
<feature type="binding site" evidence="15">
    <location>
        <position position="223"/>
    </location>
    <ligand>
        <name>Ca(2+)</name>
        <dbReference type="ChEBI" id="CHEBI:29108"/>
        <label>2</label>
    </ligand>
</feature>
<accession>A0A2B7Y873</accession>
<dbReference type="SMART" id="SM00642">
    <property type="entry name" value="Aamy"/>
    <property type="match status" value="1"/>
</dbReference>
<feature type="active site" description="Proton donor" evidence="13">
    <location>
        <position position="247"/>
    </location>
</feature>
<feature type="chain" id="PRO_5012609074" description="alpha-amylase" evidence="18">
    <location>
        <begin position="19"/>
        <end position="488"/>
    </location>
</feature>
<evidence type="ECO:0000256" key="17">
    <source>
        <dbReference type="PIRSR" id="PIRSR001024-5"/>
    </source>
</evidence>
<feature type="binding site" evidence="17">
    <location>
        <position position="314"/>
    </location>
    <ligand>
        <name>substrate</name>
    </ligand>
</feature>
<evidence type="ECO:0000256" key="6">
    <source>
        <dbReference type="ARBA" id="ARBA00022729"/>
    </source>
</evidence>
<dbReference type="OrthoDB" id="204980at2759"/>
<evidence type="ECO:0000256" key="15">
    <source>
        <dbReference type="PIRSR" id="PIRSR001024-3"/>
    </source>
</evidence>
<dbReference type="PANTHER" id="PTHR10357:SF215">
    <property type="entry name" value="ALPHA-AMYLASE 1"/>
    <property type="match status" value="1"/>
</dbReference>
<keyword evidence="6 18" id="KW-0732">Signal</keyword>
<reference evidence="20 21" key="1">
    <citation type="submission" date="2017-10" db="EMBL/GenBank/DDBJ databases">
        <title>Comparative genomics in systemic dimorphic fungi from Ajellomycetaceae.</title>
        <authorList>
            <person name="Munoz J.F."/>
            <person name="Mcewen J.G."/>
            <person name="Clay O.K."/>
            <person name="Cuomo C.A."/>
        </authorList>
    </citation>
    <scope>NUCLEOTIDE SEQUENCE [LARGE SCALE GENOMIC DNA]</scope>
    <source>
        <strain evidence="20 21">UAMH5409</strain>
    </source>
</reference>
<evidence type="ECO:0000313" key="20">
    <source>
        <dbReference type="EMBL" id="PGH17299.1"/>
    </source>
</evidence>
<evidence type="ECO:0000259" key="19">
    <source>
        <dbReference type="SMART" id="SM00642"/>
    </source>
</evidence>
<keyword evidence="7" id="KW-0378">Hydrolase</keyword>
<dbReference type="AlphaFoldDB" id="A0A2B7Y873"/>
<name>A0A2B7Y873_9EURO</name>
<feature type="disulfide bond" evidence="16">
    <location>
        <begin position="48"/>
        <end position="56"/>
    </location>
</feature>
<dbReference type="PANTHER" id="PTHR10357">
    <property type="entry name" value="ALPHA-AMYLASE FAMILY MEMBER"/>
    <property type="match status" value="1"/>
</dbReference>
<dbReference type="GO" id="GO:0004556">
    <property type="term" value="F:alpha-amylase activity"/>
    <property type="evidence" value="ECO:0007669"/>
    <property type="project" value="UniProtKB-EC"/>
</dbReference>
<keyword evidence="5 15" id="KW-0479">Metal-binding</keyword>
<dbReference type="InterPro" id="IPR017853">
    <property type="entry name" value="GH"/>
</dbReference>
<evidence type="ECO:0000256" key="13">
    <source>
        <dbReference type="PIRSR" id="PIRSR001024-1"/>
    </source>
</evidence>
<evidence type="ECO:0000256" key="1">
    <source>
        <dbReference type="ARBA" id="ARBA00000548"/>
    </source>
</evidence>
<protein>
    <recommendedName>
        <fullName evidence="4">alpha-amylase</fullName>
        <ecNumber evidence="4">3.2.1.1</ecNumber>
    </recommendedName>
</protein>
<keyword evidence="21" id="KW-1185">Reference proteome</keyword>
<feature type="binding site" evidence="17">
    <location>
        <position position="101"/>
    </location>
    <ligand>
        <name>substrate</name>
    </ligand>
</feature>
<evidence type="ECO:0000256" key="3">
    <source>
        <dbReference type="ARBA" id="ARBA00008061"/>
    </source>
</evidence>
<dbReference type="Proteomes" id="UP000223968">
    <property type="component" value="Unassembled WGS sequence"/>
</dbReference>
<comment type="caution">
    <text evidence="20">The sequence shown here is derived from an EMBL/GenBank/DDBJ whole genome shotgun (WGS) entry which is preliminary data.</text>
</comment>
<dbReference type="GO" id="GO:0016052">
    <property type="term" value="P:carbohydrate catabolic process"/>
    <property type="evidence" value="ECO:0007669"/>
    <property type="project" value="InterPro"/>
</dbReference>
<evidence type="ECO:0000313" key="21">
    <source>
        <dbReference type="Proteomes" id="UP000223968"/>
    </source>
</evidence>
<gene>
    <name evidence="20" type="ORF">AJ79_01183</name>
</gene>
<dbReference type="InterPro" id="IPR013777">
    <property type="entry name" value="A-amylase-like"/>
</dbReference>
<organism evidence="20 21">
    <name type="scientific">Helicocarpus griseus UAMH5409</name>
    <dbReference type="NCBI Taxonomy" id="1447875"/>
    <lineage>
        <taxon>Eukaryota</taxon>
        <taxon>Fungi</taxon>
        <taxon>Dikarya</taxon>
        <taxon>Ascomycota</taxon>
        <taxon>Pezizomycotina</taxon>
        <taxon>Eurotiomycetes</taxon>
        <taxon>Eurotiomycetidae</taxon>
        <taxon>Onygenales</taxon>
        <taxon>Ajellomycetaceae</taxon>
        <taxon>Helicocarpus</taxon>
    </lineage>
</organism>
<keyword evidence="12" id="KW-0326">Glycosidase</keyword>
<evidence type="ECO:0000256" key="9">
    <source>
        <dbReference type="ARBA" id="ARBA00023157"/>
    </source>
</evidence>
<evidence type="ECO:0000256" key="5">
    <source>
        <dbReference type="ARBA" id="ARBA00022723"/>
    </source>
</evidence>
<evidence type="ECO:0000256" key="18">
    <source>
        <dbReference type="SAM" id="SignalP"/>
    </source>
</evidence>
<feature type="binding site" evidence="17">
    <location>
        <position position="140"/>
    </location>
    <ligand>
        <name>substrate</name>
    </ligand>
</feature>
<dbReference type="InterPro" id="IPR006047">
    <property type="entry name" value="GH13_cat_dom"/>
</dbReference>
<feature type="binding site" evidence="15">
    <location>
        <position position="179"/>
    </location>
    <ligand>
        <name>Ca(2+)</name>
        <dbReference type="ChEBI" id="CHEBI:29108"/>
        <label>1</label>
    </ligand>
</feature>
<evidence type="ECO:0000256" key="7">
    <source>
        <dbReference type="ARBA" id="ARBA00022801"/>
    </source>
</evidence>
<dbReference type="EC" id="3.2.1.1" evidence="4"/>
<feature type="binding site" evidence="17">
    <location>
        <position position="221"/>
    </location>
    <ligand>
        <name>substrate</name>
    </ligand>
</feature>
<dbReference type="Pfam" id="PF09260">
    <property type="entry name" value="A_amylase_dom_C"/>
    <property type="match status" value="1"/>
</dbReference>
<feature type="disulfide bond" evidence="16">
    <location>
        <begin position="168"/>
        <end position="181"/>
    </location>
</feature>
<feature type="binding site" evidence="17">
    <location>
        <position position="53"/>
    </location>
    <ligand>
        <name>substrate</name>
    </ligand>
</feature>
<evidence type="ECO:0000256" key="11">
    <source>
        <dbReference type="ARBA" id="ARBA00023277"/>
    </source>
</evidence>
<keyword evidence="9 16" id="KW-1015">Disulfide bond</keyword>
<dbReference type="SUPFAM" id="SSF51011">
    <property type="entry name" value="Glycosyl hydrolase domain"/>
    <property type="match status" value="1"/>
</dbReference>
<feature type="signal peptide" evidence="18">
    <location>
        <begin position="1"/>
        <end position="18"/>
    </location>
</feature>
<dbReference type="InterPro" id="IPR013780">
    <property type="entry name" value="Glyco_hydro_b"/>
</dbReference>
<dbReference type="InterPro" id="IPR015340">
    <property type="entry name" value="A_amylase_C_dom"/>
</dbReference>
<dbReference type="PIRSF" id="PIRSF001024">
    <property type="entry name" value="Alph-amyl_fung"/>
    <property type="match status" value="1"/>
</dbReference>
<feature type="disulfide bond" evidence="16">
    <location>
        <begin position="451"/>
        <end position="485"/>
    </location>
</feature>
<feature type="binding site" evidence="15">
    <location>
        <position position="192"/>
    </location>
    <ligand>
        <name>Ca(2+)</name>
        <dbReference type="ChEBI" id="CHEBI:29108"/>
        <label>1</label>
    </ligand>
</feature>
<evidence type="ECO:0000256" key="12">
    <source>
        <dbReference type="ARBA" id="ARBA00023295"/>
    </source>
</evidence>
<evidence type="ECO:0000256" key="2">
    <source>
        <dbReference type="ARBA" id="ARBA00001913"/>
    </source>
</evidence>
<dbReference type="Gene3D" id="2.60.40.1180">
    <property type="entry name" value="Golgi alpha-mannosidase II"/>
    <property type="match status" value="1"/>
</dbReference>
<evidence type="ECO:0000256" key="16">
    <source>
        <dbReference type="PIRSR" id="PIRSR001024-4"/>
    </source>
</evidence>
<evidence type="ECO:0000256" key="4">
    <source>
        <dbReference type="ARBA" id="ARBA00012595"/>
    </source>
</evidence>
<dbReference type="EMBL" id="PDNB01000011">
    <property type="protein sequence ID" value="PGH17299.1"/>
    <property type="molecule type" value="Genomic_DNA"/>
</dbReference>
<feature type="binding site" evidence="15">
    <location>
        <position position="139"/>
    </location>
    <ligand>
        <name>Ca(2+)</name>
        <dbReference type="ChEBI" id="CHEBI:29108"/>
        <label>1</label>
    </ligand>
</feature>
<dbReference type="STRING" id="1447875.A0A2B7Y873"/>
<dbReference type="Gene3D" id="3.20.20.80">
    <property type="entry name" value="Glycosidases"/>
    <property type="match status" value="1"/>
</dbReference>
<proteinExistence type="inferred from homology"/>
<evidence type="ECO:0000256" key="8">
    <source>
        <dbReference type="ARBA" id="ARBA00022837"/>
    </source>
</evidence>